<dbReference type="AlphaFoldDB" id="A0A5Q4ZCH8"/>
<dbReference type="InterPro" id="IPR055140">
    <property type="entry name" value="Thiolase_C_2"/>
</dbReference>
<keyword evidence="3" id="KW-0808">Transferase</keyword>
<gene>
    <name evidence="3" type="ORF">PDMSB3_1751</name>
</gene>
<dbReference type="RefSeq" id="WP_007182236.1">
    <property type="nucleotide sequence ID" value="NZ_LR699553.1"/>
</dbReference>
<dbReference type="InterPro" id="IPR020616">
    <property type="entry name" value="Thiolase_N"/>
</dbReference>
<evidence type="ECO:0000313" key="4">
    <source>
        <dbReference type="Proteomes" id="UP000325811"/>
    </source>
</evidence>
<dbReference type="EMBL" id="LR699553">
    <property type="protein sequence ID" value="VVD28207.1"/>
    <property type="molecule type" value="Genomic_DNA"/>
</dbReference>
<dbReference type="KEGG" id="pdio:PDMSB3_1751"/>
<dbReference type="PIRSF" id="PIRSF000429">
    <property type="entry name" value="Ac-CoA_Ac_transf"/>
    <property type="match status" value="1"/>
</dbReference>
<evidence type="ECO:0000313" key="3">
    <source>
        <dbReference type="EMBL" id="VVD28207.1"/>
    </source>
</evidence>
<evidence type="ECO:0000259" key="1">
    <source>
        <dbReference type="Pfam" id="PF00108"/>
    </source>
</evidence>
<name>A0A5Q4ZCH8_9BURK</name>
<sequence>MKAHNVAVIGVGQTEFRSRSDNQTYAELAQEAVALALVDANLQPEEIDAVVFSMAPTTFMGVADADKWAADYIWARGKPFMRVHTGGATGGSALQAAHAHVASGQYGTVLVVGADRITETPDAQFVLNLIWDAFYEQDFALNTVTMTALATQRYMHKYGTTERQYANVVVRARRNALNNPSAHLKGAIDIDAVLASPRISWPYKLFDICPRSAGAAAVVITSETLARERCTRPAFITGTAGVSNTIFMGDRMGPHADTDFADFAELRQAARECFRQAGITDPLRELQTVEIYDPFSSFQFPQLESLGFCKPGTAQQLSDEGAFDMDGAIAVNPSGGTLCTNPIGVTGLVRAAEAARQVMGRSAAMQVKNVHNALATAIGGSTQFFTVTMLSDEPRRAPAA</sequence>
<dbReference type="GO" id="GO:0003988">
    <property type="term" value="F:acetyl-CoA C-acyltransferase activity"/>
    <property type="evidence" value="ECO:0007669"/>
    <property type="project" value="UniProtKB-ARBA"/>
</dbReference>
<accession>A0A5Q4ZCH8</accession>
<proteinExistence type="predicted"/>
<feature type="domain" description="Thiolase N-terminal" evidence="1">
    <location>
        <begin position="6"/>
        <end position="183"/>
    </location>
</feature>
<dbReference type="PANTHER" id="PTHR42870">
    <property type="entry name" value="ACETYL-COA C-ACETYLTRANSFERASE"/>
    <property type="match status" value="1"/>
</dbReference>
<dbReference type="Pfam" id="PF00108">
    <property type="entry name" value="Thiolase_N"/>
    <property type="match status" value="1"/>
</dbReference>
<dbReference type="InterPro" id="IPR002155">
    <property type="entry name" value="Thiolase"/>
</dbReference>
<evidence type="ECO:0000259" key="2">
    <source>
        <dbReference type="Pfam" id="PF22691"/>
    </source>
</evidence>
<dbReference type="Proteomes" id="UP000325811">
    <property type="component" value="Chromosome I"/>
</dbReference>
<dbReference type="Gene3D" id="3.40.47.10">
    <property type="match status" value="1"/>
</dbReference>
<protein>
    <submittedName>
        <fullName evidence="3">Acetyl-CoA acetyltransferase</fullName>
    </submittedName>
</protein>
<dbReference type="Pfam" id="PF22691">
    <property type="entry name" value="Thiolase_C_1"/>
    <property type="match status" value="1"/>
</dbReference>
<dbReference type="InterPro" id="IPR016039">
    <property type="entry name" value="Thiolase-like"/>
</dbReference>
<dbReference type="SUPFAM" id="SSF53901">
    <property type="entry name" value="Thiolase-like"/>
    <property type="match status" value="2"/>
</dbReference>
<dbReference type="CDD" id="cd00829">
    <property type="entry name" value="SCP-x_thiolase"/>
    <property type="match status" value="1"/>
</dbReference>
<keyword evidence="4" id="KW-1185">Reference proteome</keyword>
<feature type="domain" description="Thiolase C-terminal" evidence="2">
    <location>
        <begin position="256"/>
        <end position="391"/>
    </location>
</feature>
<organism evidence="3 4">
    <name type="scientific">Paraburkholderia dioscoreae</name>
    <dbReference type="NCBI Taxonomy" id="2604047"/>
    <lineage>
        <taxon>Bacteria</taxon>
        <taxon>Pseudomonadati</taxon>
        <taxon>Pseudomonadota</taxon>
        <taxon>Betaproteobacteria</taxon>
        <taxon>Burkholderiales</taxon>
        <taxon>Burkholderiaceae</taxon>
        <taxon>Paraburkholderia</taxon>
    </lineage>
</organism>
<reference evidence="3 4" key="1">
    <citation type="submission" date="2019-08" db="EMBL/GenBank/DDBJ databases">
        <authorList>
            <person name="Herpell B J."/>
        </authorList>
    </citation>
    <scope>NUCLEOTIDE SEQUENCE [LARGE SCALE GENOMIC DNA]</scope>
    <source>
        <strain evidence="4">Msb3</strain>
    </source>
</reference>
<dbReference type="PANTHER" id="PTHR42870:SF1">
    <property type="entry name" value="NON-SPECIFIC LIPID-TRANSFER PROTEIN-LIKE 2"/>
    <property type="match status" value="1"/>
</dbReference>